<dbReference type="CTD" id="24590581"/>
<feature type="transmembrane region" description="Helical" evidence="9">
    <location>
        <begin position="658"/>
        <end position="678"/>
    </location>
</feature>
<dbReference type="Pfam" id="PF00027">
    <property type="entry name" value="cNMP_binding"/>
    <property type="match status" value="1"/>
</dbReference>
<keyword evidence="6" id="KW-0406">Ion transport</keyword>
<sequence length="1330" mass="152414">MSKARQYWSRRANPSFYMITNEEVGDNHRDSSNIEHDRSLGDLINLSEQIDSGGNKNICKQSSEPHFSKSDELIKSESRSSIDQSKPSKYIPHSHTTTTIANQNEGMESEQLTYPKHSLSSNQINYSSNKHKNDDDINNNNTPTNSPLINTSQELFTYVSNNEHCNVNKSDQDNSGCINCDSNQEIQPPQTRWNNSRNFLTHTPNRVHFTFSKSIDVDDDNHISLRGLFNKTFRPNLRRAISEVKDVYNPDNTEGSLTEKHLQQQQQNHSHRIQNKLHRHLQQQFHHKKLISHPASRSHQHSAQPLNYHTATSQPYLQPYRINEFTNTFEQVYNTPQQFDSSILEIPVDIYGESMSDDAFSRKNWPSCDFSQIDSEHSIHSSRLHEMTSSDTFKERDLLLNKNITNNNETNIVVQSVPKRSNRLNAVRRMNTTAVEQHHPFSNNERFNFRKQTKQQPSGSKNENYPCINKKYTHGTLSQDNINSSAYKLLDSSSIELGSDSMQSRPVPATTLYRSSSSGTRNPECINDIGVEQTLINTGVGASNSPITLADKSTFTSSINTSTMIILQNNTTSTTPTTTVITALANGNVNESTVDPLKQSTSSYLKEQFQAFFQPSDNKLAMKLFGSKNALLKEKRRQVQQGKWVIHPCSNFRFYWDLLMLMLLIANLIILPVAISFFNDDLSIHWIIFNSISDVVFIADIAVKFRTGIVTNDYADEIILNPREIARHYLKSWFVLDFISSIPMDYLYLIFNKKDHYNQFFSAGRTLRILRLAKLLSMLRLLRLTRLVRYVSQWEEFLNIASKFMGIFNLVLLMLLLGHWNACLQYLIPMLMDFPPDSWVKRCKLENADWFQQYTWALFKAMSHMLSIGYGRFPPTSIGEAWITIVSMMSGATCYALFVGHAAALIQSFDTSKRLYREKFKQVEEYMAYRKLPRALRQRIANYYEHRYQGKMFDEAQILNEFSECLREQVINYNCRALVAAVPFFTYADQDFVSEVVTKLKFEVFQPGDLIIKEGTIGNKMYFIQEGIVDIITKDGEVATSLSDGSYFGEITLLTNTRRTASVKAVVYSNLYSLDRESFLSVLENYPLMRRTMESVAAERLNKIGQNPSIVSNREDLKEDLSLVKEIVSSAVTPEDSSSGPETENEENQAHLNLKQLLKFRKRKPSNRNKLFDNTVTKLGQTNEEDETLQDIERKSSFVEITSVDKLKLPKFMRQKRSSSNVFTTLTQNIPNLSKSKIIPDNSNEREINRYKKSDLQPSEKDISPCNSSNTNVTNLKSSDINPNCTTITITNYNTDDTDNNSNNKIINSNTDINQRLSSSDISDVDSCKH</sequence>
<evidence type="ECO:0000256" key="6">
    <source>
        <dbReference type="ARBA" id="ARBA00023065"/>
    </source>
</evidence>
<dbReference type="KEGG" id="shx:MS3_00010595"/>
<dbReference type="PANTHER" id="PTHR45689">
    <property type="entry name" value="I[[H]] CHANNEL, ISOFORM E"/>
    <property type="match status" value="1"/>
</dbReference>
<feature type="compositionally biased region" description="Basic and acidic residues" evidence="8">
    <location>
        <begin position="66"/>
        <end position="80"/>
    </location>
</feature>
<dbReference type="InterPro" id="IPR013621">
    <property type="entry name" value="Ion_trans_N"/>
</dbReference>
<name>A0A922RZC1_SCHHA</name>
<dbReference type="Gene3D" id="2.60.120.10">
    <property type="entry name" value="Jelly Rolls"/>
    <property type="match status" value="1"/>
</dbReference>
<feature type="compositionally biased region" description="Polar residues" evidence="8">
    <location>
        <begin position="94"/>
        <end position="128"/>
    </location>
</feature>
<evidence type="ECO:0000259" key="10">
    <source>
        <dbReference type="PROSITE" id="PS50042"/>
    </source>
</evidence>
<dbReference type="SUPFAM" id="SSF81324">
    <property type="entry name" value="Voltage-gated potassium channels"/>
    <property type="match status" value="1"/>
</dbReference>
<dbReference type="PANTHER" id="PTHR45689:SF5">
    <property type="entry name" value="I[[H]] CHANNEL, ISOFORM E"/>
    <property type="match status" value="1"/>
</dbReference>
<comment type="caution">
    <text evidence="11">The sequence shown here is derived from an EMBL/GenBank/DDBJ whole genome shotgun (WGS) entry which is preliminary data.</text>
</comment>
<protein>
    <submittedName>
        <fullName evidence="11">Anaphase-promoting complex subunit Hcn1</fullName>
    </submittedName>
</protein>
<proteinExistence type="predicted"/>
<dbReference type="PROSITE" id="PS50042">
    <property type="entry name" value="CNMP_BINDING_3"/>
    <property type="match status" value="1"/>
</dbReference>
<reference evidence="11" key="3">
    <citation type="submission" date="2021-06" db="EMBL/GenBank/DDBJ databases">
        <title>Chromosome-level genome assembly for S. haematobium.</title>
        <authorList>
            <person name="Stroehlein A.J."/>
        </authorList>
    </citation>
    <scope>NUCLEOTIDE SEQUENCE</scope>
</reference>
<reference evidence="11" key="2">
    <citation type="journal article" date="2019" name="Gigascience">
        <title>High-quality Schistosoma haematobium genome achieved by single-molecule and long-range sequencing.</title>
        <authorList>
            <person name="Stroehlein A.J."/>
            <person name="Korhonen P.K."/>
            <person name="Chong T.M."/>
            <person name="Lim Y.L."/>
            <person name="Chan K.G."/>
            <person name="Webster B."/>
            <person name="Rollinson D."/>
            <person name="Brindley P.J."/>
            <person name="Gasser R.B."/>
            <person name="Young N.D."/>
        </authorList>
    </citation>
    <scope>NUCLEOTIDE SEQUENCE</scope>
</reference>
<dbReference type="InterPro" id="IPR018488">
    <property type="entry name" value="cNMP-bd_CS"/>
</dbReference>
<feature type="region of interest" description="Disordered" evidence="8">
    <location>
        <begin position="435"/>
        <end position="467"/>
    </location>
</feature>
<dbReference type="Proteomes" id="UP000471633">
    <property type="component" value="Unassembled WGS sequence"/>
</dbReference>
<dbReference type="EMBL" id="AMPZ03000003">
    <property type="protein sequence ID" value="KAH9587467.1"/>
    <property type="molecule type" value="Genomic_DNA"/>
</dbReference>
<keyword evidence="3" id="KW-1003">Cell membrane</keyword>
<feature type="region of interest" description="Disordered" evidence="8">
    <location>
        <begin position="54"/>
        <end position="147"/>
    </location>
</feature>
<keyword evidence="5 9" id="KW-1133">Transmembrane helix</keyword>
<keyword evidence="4 9" id="KW-0812">Transmembrane</keyword>
<keyword evidence="12" id="KW-1185">Reference proteome</keyword>
<dbReference type="SMART" id="SM00100">
    <property type="entry name" value="cNMP"/>
    <property type="match status" value="1"/>
</dbReference>
<evidence type="ECO:0000256" key="3">
    <source>
        <dbReference type="ARBA" id="ARBA00022475"/>
    </source>
</evidence>
<dbReference type="Gene3D" id="1.10.287.630">
    <property type="entry name" value="Helix hairpin bin"/>
    <property type="match status" value="1"/>
</dbReference>
<accession>A0A922RZC1</accession>
<evidence type="ECO:0000256" key="7">
    <source>
        <dbReference type="ARBA" id="ARBA00023136"/>
    </source>
</evidence>
<evidence type="ECO:0000256" key="4">
    <source>
        <dbReference type="ARBA" id="ARBA00022692"/>
    </source>
</evidence>
<dbReference type="PROSITE" id="PS00888">
    <property type="entry name" value="CNMP_BINDING_1"/>
    <property type="match status" value="1"/>
</dbReference>
<evidence type="ECO:0000256" key="1">
    <source>
        <dbReference type="ARBA" id="ARBA00004651"/>
    </source>
</evidence>
<dbReference type="Pfam" id="PF00520">
    <property type="entry name" value="Ion_trans"/>
    <property type="match status" value="1"/>
</dbReference>
<feature type="domain" description="Cyclic nucleotide-binding" evidence="10">
    <location>
        <begin position="984"/>
        <end position="1100"/>
    </location>
</feature>
<dbReference type="GO" id="GO:0003254">
    <property type="term" value="P:regulation of membrane depolarization"/>
    <property type="evidence" value="ECO:0007669"/>
    <property type="project" value="TreeGrafter"/>
</dbReference>
<feature type="compositionally biased region" description="Low complexity" evidence="8">
    <location>
        <begin position="138"/>
        <end position="147"/>
    </location>
</feature>
<feature type="compositionally biased region" description="Polar residues" evidence="8">
    <location>
        <begin position="1265"/>
        <end position="1275"/>
    </location>
</feature>
<keyword evidence="7 9" id="KW-0472">Membrane</keyword>
<dbReference type="GeneID" id="24590581"/>
<dbReference type="GO" id="GO:0035725">
    <property type="term" value="P:sodium ion transmembrane transport"/>
    <property type="evidence" value="ECO:0007669"/>
    <property type="project" value="TreeGrafter"/>
</dbReference>
<dbReference type="InterPro" id="IPR014710">
    <property type="entry name" value="RmlC-like_jellyroll"/>
</dbReference>
<evidence type="ECO:0000256" key="9">
    <source>
        <dbReference type="SAM" id="Phobius"/>
    </source>
</evidence>
<feature type="region of interest" description="Disordered" evidence="8">
    <location>
        <begin position="498"/>
        <end position="522"/>
    </location>
</feature>
<dbReference type="Gene3D" id="1.10.287.70">
    <property type="match status" value="1"/>
</dbReference>
<feature type="compositionally biased region" description="Polar residues" evidence="8">
    <location>
        <begin position="54"/>
        <end position="65"/>
    </location>
</feature>
<reference evidence="11" key="4">
    <citation type="journal article" date="2022" name="PLoS Pathog.">
        <title>Chromosome-level genome of Schistosoma haematobium underpins genome-wide explorations of molecular variation.</title>
        <authorList>
            <person name="Stroehlein A.J."/>
            <person name="Korhonen P.K."/>
            <person name="Lee V.V."/>
            <person name="Ralph S.A."/>
            <person name="Mentink-Kane M."/>
            <person name="You H."/>
            <person name="McManus D.P."/>
            <person name="Tchuente L.T."/>
            <person name="Stothard J.R."/>
            <person name="Kaur P."/>
            <person name="Dudchenko O."/>
            <person name="Aiden E.L."/>
            <person name="Yang B."/>
            <person name="Yang H."/>
            <person name="Emery A.M."/>
            <person name="Webster B.L."/>
            <person name="Brindley P.J."/>
            <person name="Rollinson D."/>
            <person name="Chang B.C.H."/>
            <person name="Gasser R.B."/>
            <person name="Young N.D."/>
        </authorList>
    </citation>
    <scope>NUCLEOTIDE SEQUENCE</scope>
</reference>
<dbReference type="InterPro" id="IPR018490">
    <property type="entry name" value="cNMP-bd_dom_sf"/>
</dbReference>
<feature type="compositionally biased region" description="Polar residues" evidence="8">
    <location>
        <begin position="512"/>
        <end position="521"/>
    </location>
</feature>
<dbReference type="GO" id="GO:0005249">
    <property type="term" value="F:voltage-gated potassium channel activity"/>
    <property type="evidence" value="ECO:0007669"/>
    <property type="project" value="TreeGrafter"/>
</dbReference>
<evidence type="ECO:0000256" key="5">
    <source>
        <dbReference type="ARBA" id="ARBA00022989"/>
    </source>
</evidence>
<dbReference type="InterPro" id="IPR051413">
    <property type="entry name" value="K/Na_HCN_channel"/>
</dbReference>
<reference evidence="11" key="1">
    <citation type="journal article" date="2012" name="Nat. Genet.">
        <title>Whole-genome sequence of Schistosoma haematobium.</title>
        <authorList>
            <person name="Young N.D."/>
            <person name="Jex A.R."/>
            <person name="Li B."/>
            <person name="Liu S."/>
            <person name="Yang L."/>
            <person name="Xiong Z."/>
            <person name="Li Y."/>
            <person name="Cantacessi C."/>
            <person name="Hall R.S."/>
            <person name="Xu X."/>
            <person name="Chen F."/>
            <person name="Wu X."/>
            <person name="Zerlotini A."/>
            <person name="Oliveira G."/>
            <person name="Hofmann A."/>
            <person name="Zhang G."/>
            <person name="Fang X."/>
            <person name="Kang Y."/>
            <person name="Campbell B.E."/>
            <person name="Loukas A."/>
            <person name="Ranganathan S."/>
            <person name="Rollinson D."/>
            <person name="Rinaldi G."/>
            <person name="Brindley P.J."/>
            <person name="Yang H."/>
            <person name="Wang J."/>
            <person name="Wang J."/>
            <person name="Gasser R.B."/>
        </authorList>
    </citation>
    <scope>NUCLEOTIDE SEQUENCE</scope>
</reference>
<feature type="compositionally biased region" description="Polar residues" evidence="8">
    <location>
        <begin position="454"/>
        <end position="463"/>
    </location>
</feature>
<gene>
    <name evidence="11" type="primary">HCN1_5</name>
    <name evidence="11" type="ORF">MS3_00010595</name>
</gene>
<feature type="compositionally biased region" description="Polar residues" evidence="8">
    <location>
        <begin position="435"/>
        <end position="446"/>
    </location>
</feature>
<dbReference type="CDD" id="cd00038">
    <property type="entry name" value="CAP_ED"/>
    <property type="match status" value="1"/>
</dbReference>
<keyword evidence="2" id="KW-0813">Transport</keyword>
<feature type="transmembrane region" description="Helical" evidence="9">
    <location>
        <begin position="804"/>
        <end position="828"/>
    </location>
</feature>
<dbReference type="Pfam" id="PF08412">
    <property type="entry name" value="Ion_trans_N"/>
    <property type="match status" value="1"/>
</dbReference>
<feature type="region of interest" description="Disordered" evidence="8">
    <location>
        <begin position="1255"/>
        <end position="1275"/>
    </location>
</feature>
<dbReference type="GO" id="GO:0098855">
    <property type="term" value="C:HCN channel complex"/>
    <property type="evidence" value="ECO:0007669"/>
    <property type="project" value="TreeGrafter"/>
</dbReference>
<dbReference type="RefSeq" id="XP_035585755.2">
    <property type="nucleotide sequence ID" value="XM_035731640.2"/>
</dbReference>
<dbReference type="OrthoDB" id="421226at2759"/>
<evidence type="ECO:0000313" key="12">
    <source>
        <dbReference type="Proteomes" id="UP000471633"/>
    </source>
</evidence>
<dbReference type="InterPro" id="IPR000595">
    <property type="entry name" value="cNMP-bd_dom"/>
</dbReference>
<comment type="subcellular location">
    <subcellularLocation>
        <location evidence="1">Cell membrane</location>
        <topology evidence="1">Multi-pass membrane protein</topology>
    </subcellularLocation>
</comment>
<dbReference type="InterPro" id="IPR005821">
    <property type="entry name" value="Ion_trans_dom"/>
</dbReference>
<organism evidence="11 12">
    <name type="scientific">Schistosoma haematobium</name>
    <name type="common">Blood fluke</name>
    <dbReference type="NCBI Taxonomy" id="6185"/>
    <lineage>
        <taxon>Eukaryota</taxon>
        <taxon>Metazoa</taxon>
        <taxon>Spiralia</taxon>
        <taxon>Lophotrochozoa</taxon>
        <taxon>Platyhelminthes</taxon>
        <taxon>Trematoda</taxon>
        <taxon>Digenea</taxon>
        <taxon>Strigeidida</taxon>
        <taxon>Schistosomatoidea</taxon>
        <taxon>Schistosomatidae</taxon>
        <taxon>Schistosoma</taxon>
    </lineage>
</organism>
<evidence type="ECO:0000313" key="11">
    <source>
        <dbReference type="EMBL" id="KAH9587467.1"/>
    </source>
</evidence>
<evidence type="ECO:0000256" key="2">
    <source>
        <dbReference type="ARBA" id="ARBA00022448"/>
    </source>
</evidence>
<evidence type="ECO:0000256" key="8">
    <source>
        <dbReference type="SAM" id="MobiDB-lite"/>
    </source>
</evidence>
<dbReference type="SUPFAM" id="SSF51206">
    <property type="entry name" value="cAMP-binding domain-like"/>
    <property type="match status" value="1"/>
</dbReference>